<proteinExistence type="predicted"/>
<accession>A0A2T6BZI9</accession>
<reference evidence="3 4" key="1">
    <citation type="submission" date="2018-04" db="EMBL/GenBank/DDBJ databases">
        <title>Genomic Encyclopedia of Archaeal and Bacterial Type Strains, Phase II (KMG-II): from individual species to whole genera.</title>
        <authorList>
            <person name="Goeker M."/>
        </authorList>
    </citation>
    <scope>NUCLEOTIDE SEQUENCE [LARGE SCALE GENOMIC DNA]</scope>
    <source>
        <strain evidence="3 4">DSM 25731</strain>
    </source>
</reference>
<comment type="caution">
    <text evidence="3">The sequence shown here is derived from an EMBL/GenBank/DDBJ whole genome shotgun (WGS) entry which is preliminary data.</text>
</comment>
<dbReference type="InterPro" id="IPR029063">
    <property type="entry name" value="SAM-dependent_MTases_sf"/>
</dbReference>
<dbReference type="EMBL" id="QBKT01000004">
    <property type="protein sequence ID" value="PTX61483.1"/>
    <property type="molecule type" value="Genomic_DNA"/>
</dbReference>
<dbReference type="AlphaFoldDB" id="A0A2T6BZI9"/>
<feature type="domain" description="Methyltransferase" evidence="2">
    <location>
        <begin position="65"/>
        <end position="158"/>
    </location>
</feature>
<dbReference type="PANTHER" id="PTHR43861">
    <property type="entry name" value="TRANS-ACONITATE 2-METHYLTRANSFERASE-RELATED"/>
    <property type="match status" value="1"/>
</dbReference>
<evidence type="ECO:0000313" key="3">
    <source>
        <dbReference type="EMBL" id="PTX61483.1"/>
    </source>
</evidence>
<dbReference type="InterPro" id="IPR041698">
    <property type="entry name" value="Methyltransf_25"/>
</dbReference>
<keyword evidence="3" id="KW-0489">Methyltransferase</keyword>
<gene>
    <name evidence="3" type="ORF">C8N46_104126</name>
</gene>
<name>A0A2T6BZI9_9FLAO</name>
<evidence type="ECO:0000259" key="2">
    <source>
        <dbReference type="Pfam" id="PF13649"/>
    </source>
</evidence>
<dbReference type="SUPFAM" id="SSF53335">
    <property type="entry name" value="S-adenosyl-L-methionine-dependent methyltransferases"/>
    <property type="match status" value="1"/>
</dbReference>
<evidence type="ECO:0000313" key="4">
    <source>
        <dbReference type="Proteomes" id="UP000244090"/>
    </source>
</evidence>
<dbReference type="CDD" id="cd02440">
    <property type="entry name" value="AdoMet_MTases"/>
    <property type="match status" value="1"/>
</dbReference>
<keyword evidence="4" id="KW-1185">Reference proteome</keyword>
<dbReference type="GO" id="GO:0008168">
    <property type="term" value="F:methyltransferase activity"/>
    <property type="evidence" value="ECO:0007669"/>
    <property type="project" value="UniProtKB-KW"/>
</dbReference>
<organism evidence="3 4">
    <name type="scientific">Kordia periserrulae</name>
    <dbReference type="NCBI Taxonomy" id="701523"/>
    <lineage>
        <taxon>Bacteria</taxon>
        <taxon>Pseudomonadati</taxon>
        <taxon>Bacteroidota</taxon>
        <taxon>Flavobacteriia</taxon>
        <taxon>Flavobacteriales</taxon>
        <taxon>Flavobacteriaceae</taxon>
        <taxon>Kordia</taxon>
    </lineage>
</organism>
<dbReference type="Gene3D" id="3.40.50.150">
    <property type="entry name" value="Vaccinia Virus protein VP39"/>
    <property type="match status" value="1"/>
</dbReference>
<dbReference type="GO" id="GO:0032259">
    <property type="term" value="P:methylation"/>
    <property type="evidence" value="ECO:0007669"/>
    <property type="project" value="UniProtKB-KW"/>
</dbReference>
<protein>
    <submittedName>
        <fullName evidence="3">Methyltransferase family protein</fullName>
    </submittedName>
</protein>
<dbReference type="OrthoDB" id="9770553at2"/>
<sequence length="226" mass="25669">MKATKKLFKTEIVKRLKAQGTDEVLSEAALPAYAHKNPVIDHIFWKRLKVVANYIHQKNKKSLKVLDFGCGTGVMSYELATNSHEVVGLDLDLRPVHLLKENINYPDSITFMEGDLFDKDLEENSFDAVIALDVLEHMNDEQLRKYMGKFRSLLKDGGEVIISGPTENFLYKIGRKLAGQDFTGDYHDSEIQSIRKIVSETYEVKSLAKILPILPLFDVFVAHKKA</sequence>
<evidence type="ECO:0000256" key="1">
    <source>
        <dbReference type="ARBA" id="ARBA00022679"/>
    </source>
</evidence>
<dbReference type="Proteomes" id="UP000244090">
    <property type="component" value="Unassembled WGS sequence"/>
</dbReference>
<dbReference type="RefSeq" id="WP_108114719.1">
    <property type="nucleotide sequence ID" value="NZ_QBKT01000004.1"/>
</dbReference>
<dbReference type="Pfam" id="PF13649">
    <property type="entry name" value="Methyltransf_25"/>
    <property type="match status" value="1"/>
</dbReference>
<keyword evidence="1 3" id="KW-0808">Transferase</keyword>